<evidence type="ECO:0000256" key="1">
    <source>
        <dbReference type="SAM" id="MobiDB-lite"/>
    </source>
</evidence>
<proteinExistence type="predicted"/>
<evidence type="ECO:0000313" key="3">
    <source>
        <dbReference type="EMBL" id="KAK7476925.1"/>
    </source>
</evidence>
<gene>
    <name evidence="3" type="ORF">BaRGS_00031864</name>
</gene>
<dbReference type="EMBL" id="JACVVK020000362">
    <property type="protein sequence ID" value="KAK7476925.1"/>
    <property type="molecule type" value="Genomic_DNA"/>
</dbReference>
<evidence type="ECO:0000256" key="2">
    <source>
        <dbReference type="SAM" id="Phobius"/>
    </source>
</evidence>
<sequence length="160" mass="17645">MTTMTTNSMMTSKGMTSNEMVPPRTTIRRKRRKGVACLLLLLIVMCQAGPGLSVFCNEFDTCFPKDKQRETTEAVQQDKKERACQVVTSALECLEQAKQDCDATENVPSIIVTALGERKTNLTSYRTDYCVSDSTGKADDVAFNMAAILLTVLMSILVTI</sequence>
<feature type="region of interest" description="Disordered" evidence="1">
    <location>
        <begin position="1"/>
        <end position="21"/>
    </location>
</feature>
<name>A0ABD0JQH4_9CAEN</name>
<dbReference type="AlphaFoldDB" id="A0ABD0JQH4"/>
<accession>A0ABD0JQH4</accession>
<organism evidence="3 4">
    <name type="scientific">Batillaria attramentaria</name>
    <dbReference type="NCBI Taxonomy" id="370345"/>
    <lineage>
        <taxon>Eukaryota</taxon>
        <taxon>Metazoa</taxon>
        <taxon>Spiralia</taxon>
        <taxon>Lophotrochozoa</taxon>
        <taxon>Mollusca</taxon>
        <taxon>Gastropoda</taxon>
        <taxon>Caenogastropoda</taxon>
        <taxon>Sorbeoconcha</taxon>
        <taxon>Cerithioidea</taxon>
        <taxon>Batillariidae</taxon>
        <taxon>Batillaria</taxon>
    </lineage>
</organism>
<evidence type="ECO:0000313" key="4">
    <source>
        <dbReference type="Proteomes" id="UP001519460"/>
    </source>
</evidence>
<keyword evidence="2" id="KW-0812">Transmembrane</keyword>
<feature type="transmembrane region" description="Helical" evidence="2">
    <location>
        <begin position="141"/>
        <end position="159"/>
    </location>
</feature>
<comment type="caution">
    <text evidence="3">The sequence shown here is derived from an EMBL/GenBank/DDBJ whole genome shotgun (WGS) entry which is preliminary data.</text>
</comment>
<keyword evidence="2" id="KW-0472">Membrane</keyword>
<keyword evidence="4" id="KW-1185">Reference proteome</keyword>
<keyword evidence="2" id="KW-1133">Transmembrane helix</keyword>
<dbReference type="Proteomes" id="UP001519460">
    <property type="component" value="Unassembled WGS sequence"/>
</dbReference>
<reference evidence="3 4" key="1">
    <citation type="journal article" date="2023" name="Sci. Data">
        <title>Genome assembly of the Korean intertidal mud-creeper Batillaria attramentaria.</title>
        <authorList>
            <person name="Patra A.K."/>
            <person name="Ho P.T."/>
            <person name="Jun S."/>
            <person name="Lee S.J."/>
            <person name="Kim Y."/>
            <person name="Won Y.J."/>
        </authorList>
    </citation>
    <scope>NUCLEOTIDE SEQUENCE [LARGE SCALE GENOMIC DNA]</scope>
    <source>
        <strain evidence="3">Wonlab-2016</strain>
    </source>
</reference>
<protein>
    <submittedName>
        <fullName evidence="3">Uncharacterized protein</fullName>
    </submittedName>
</protein>